<gene>
    <name evidence="1" type="ORF">DAEQUDRAFT_733157</name>
</gene>
<reference evidence="1 2" key="1">
    <citation type="journal article" date="2016" name="Mol. Biol. Evol.">
        <title>Comparative Genomics of Early-Diverging Mushroom-Forming Fungi Provides Insights into the Origins of Lignocellulose Decay Capabilities.</title>
        <authorList>
            <person name="Nagy L.G."/>
            <person name="Riley R."/>
            <person name="Tritt A."/>
            <person name="Adam C."/>
            <person name="Daum C."/>
            <person name="Floudas D."/>
            <person name="Sun H."/>
            <person name="Yadav J.S."/>
            <person name="Pangilinan J."/>
            <person name="Larsson K.H."/>
            <person name="Matsuura K."/>
            <person name="Barry K."/>
            <person name="Labutti K."/>
            <person name="Kuo R."/>
            <person name="Ohm R.A."/>
            <person name="Bhattacharya S.S."/>
            <person name="Shirouzu T."/>
            <person name="Yoshinaga Y."/>
            <person name="Martin F.M."/>
            <person name="Grigoriev I.V."/>
            <person name="Hibbett D.S."/>
        </authorList>
    </citation>
    <scope>NUCLEOTIDE SEQUENCE [LARGE SCALE GENOMIC DNA]</scope>
    <source>
        <strain evidence="1 2">L-15889</strain>
    </source>
</reference>
<dbReference type="AlphaFoldDB" id="A0A165L7S3"/>
<sequence>MAEIKRHLRAFHSVETRSESADKVVKCLWTGCTTDIRTDGLAKHLRDVHLRVGARRCSHCGKRVSRKDAMKRYEKRCKALQSALASEGTRNWGYGTPSGH</sequence>
<evidence type="ECO:0000313" key="1">
    <source>
        <dbReference type="EMBL" id="KZT64053.1"/>
    </source>
</evidence>
<dbReference type="EMBL" id="KV429144">
    <property type="protein sequence ID" value="KZT64053.1"/>
    <property type="molecule type" value="Genomic_DNA"/>
</dbReference>
<protein>
    <recommendedName>
        <fullName evidence="3">C2H2-type domain-containing protein</fullName>
    </recommendedName>
</protein>
<keyword evidence="2" id="KW-1185">Reference proteome</keyword>
<accession>A0A165L7S3</accession>
<organism evidence="1 2">
    <name type="scientific">Daedalea quercina L-15889</name>
    <dbReference type="NCBI Taxonomy" id="1314783"/>
    <lineage>
        <taxon>Eukaryota</taxon>
        <taxon>Fungi</taxon>
        <taxon>Dikarya</taxon>
        <taxon>Basidiomycota</taxon>
        <taxon>Agaricomycotina</taxon>
        <taxon>Agaricomycetes</taxon>
        <taxon>Polyporales</taxon>
        <taxon>Fomitopsis</taxon>
    </lineage>
</organism>
<evidence type="ECO:0008006" key="3">
    <source>
        <dbReference type="Google" id="ProtNLM"/>
    </source>
</evidence>
<evidence type="ECO:0000313" key="2">
    <source>
        <dbReference type="Proteomes" id="UP000076727"/>
    </source>
</evidence>
<proteinExistence type="predicted"/>
<dbReference type="OrthoDB" id="2801792at2759"/>
<dbReference type="Proteomes" id="UP000076727">
    <property type="component" value="Unassembled WGS sequence"/>
</dbReference>
<name>A0A165L7S3_9APHY</name>